<accession>A0A1V4J589</accession>
<protein>
    <submittedName>
        <fullName evidence="1">Uncharacterized protein</fullName>
    </submittedName>
</protein>
<gene>
    <name evidence="1" type="ORF">AV530_016908</name>
</gene>
<name>A0A1V4J589_PATFA</name>
<dbReference type="AlphaFoldDB" id="A0A1V4J589"/>
<keyword evidence="2" id="KW-1185">Reference proteome</keyword>
<evidence type="ECO:0000313" key="2">
    <source>
        <dbReference type="Proteomes" id="UP000190648"/>
    </source>
</evidence>
<reference evidence="1 2" key="1">
    <citation type="submission" date="2016-02" db="EMBL/GenBank/DDBJ databases">
        <title>Band-tailed pigeon sequencing and assembly.</title>
        <authorList>
            <person name="Soares A.E."/>
            <person name="Novak B.J."/>
            <person name="Rice E.S."/>
            <person name="O'Connell B."/>
            <person name="Chang D."/>
            <person name="Weber S."/>
            <person name="Shapiro B."/>
        </authorList>
    </citation>
    <scope>NUCLEOTIDE SEQUENCE [LARGE SCALE GENOMIC DNA]</scope>
    <source>
        <strain evidence="1">BTP2013</strain>
        <tissue evidence="1">Blood</tissue>
    </source>
</reference>
<dbReference type="EMBL" id="LSYS01009367">
    <property type="protein sequence ID" value="OPJ66957.1"/>
    <property type="molecule type" value="Genomic_DNA"/>
</dbReference>
<dbReference type="Proteomes" id="UP000190648">
    <property type="component" value="Unassembled WGS sequence"/>
</dbReference>
<organism evidence="1 2">
    <name type="scientific">Patagioenas fasciata monilis</name>
    <dbReference type="NCBI Taxonomy" id="372326"/>
    <lineage>
        <taxon>Eukaryota</taxon>
        <taxon>Metazoa</taxon>
        <taxon>Chordata</taxon>
        <taxon>Craniata</taxon>
        <taxon>Vertebrata</taxon>
        <taxon>Euteleostomi</taxon>
        <taxon>Archelosauria</taxon>
        <taxon>Archosauria</taxon>
        <taxon>Dinosauria</taxon>
        <taxon>Saurischia</taxon>
        <taxon>Theropoda</taxon>
        <taxon>Coelurosauria</taxon>
        <taxon>Aves</taxon>
        <taxon>Neognathae</taxon>
        <taxon>Neoaves</taxon>
        <taxon>Columbimorphae</taxon>
        <taxon>Columbiformes</taxon>
        <taxon>Columbidae</taxon>
        <taxon>Patagioenas</taxon>
    </lineage>
</organism>
<comment type="caution">
    <text evidence="1">The sequence shown here is derived from an EMBL/GenBank/DDBJ whole genome shotgun (WGS) entry which is preliminary data.</text>
</comment>
<sequence>MLRYMWRHVNGLHGHAIQPMETYALIWRSTQSSVADPVEWFDTFHLPRITEVGRQSMFDSLQQSGSTFLLSA</sequence>
<evidence type="ECO:0000313" key="1">
    <source>
        <dbReference type="EMBL" id="OPJ66957.1"/>
    </source>
</evidence>
<proteinExistence type="predicted"/>